<proteinExistence type="predicted"/>
<dbReference type="EMBL" id="JALJXV010000003">
    <property type="protein sequence ID" value="MCP1674444.1"/>
    <property type="molecule type" value="Genomic_DNA"/>
</dbReference>
<evidence type="ECO:0000313" key="1">
    <source>
        <dbReference type="EMBL" id="MCP1674444.1"/>
    </source>
</evidence>
<organism evidence="1 2">
    <name type="scientific">Natronocella acetinitrilica</name>
    <dbReference type="NCBI Taxonomy" id="414046"/>
    <lineage>
        <taxon>Bacteria</taxon>
        <taxon>Pseudomonadati</taxon>
        <taxon>Pseudomonadota</taxon>
        <taxon>Gammaproteobacteria</taxon>
        <taxon>Chromatiales</taxon>
        <taxon>Ectothiorhodospiraceae</taxon>
        <taxon>Natronocella</taxon>
    </lineage>
</organism>
<protein>
    <submittedName>
        <fullName evidence="1">Uncharacterized protein</fullName>
    </submittedName>
</protein>
<gene>
    <name evidence="1" type="ORF">J2T57_001546</name>
</gene>
<reference evidence="1" key="1">
    <citation type="submission" date="2022-03" db="EMBL/GenBank/DDBJ databases">
        <title>Genomic Encyclopedia of Type Strains, Phase III (KMG-III): the genomes of soil and plant-associated and newly described type strains.</title>
        <authorList>
            <person name="Whitman W."/>
        </authorList>
    </citation>
    <scope>NUCLEOTIDE SEQUENCE</scope>
    <source>
        <strain evidence="1">ANL 6-2</strain>
    </source>
</reference>
<sequence>MGRVIRLDAYCAIAALRALIGTEEPARQTPGPGIELSLWDLRADCGLSRRADPLELISLAGTLGEQRDVARQVLERGLFALADRDAEGALEAREAVLYSRALVHYVASTTSFMAAASDGPLEDCLFLVVLCADGGSGARALCVALPGLCAPLSHAQLVRVAQRAAALAGAGEGACAPTRG</sequence>
<dbReference type="RefSeq" id="WP_253476428.1">
    <property type="nucleotide sequence ID" value="NZ_JALJXV010000003.1"/>
</dbReference>
<dbReference type="Proteomes" id="UP001205843">
    <property type="component" value="Unassembled WGS sequence"/>
</dbReference>
<dbReference type="AlphaFoldDB" id="A0AAE3G3L5"/>
<evidence type="ECO:0000313" key="2">
    <source>
        <dbReference type="Proteomes" id="UP001205843"/>
    </source>
</evidence>
<name>A0AAE3G3L5_9GAMM</name>
<accession>A0AAE3G3L5</accession>
<keyword evidence="2" id="KW-1185">Reference proteome</keyword>
<comment type="caution">
    <text evidence="1">The sequence shown here is derived from an EMBL/GenBank/DDBJ whole genome shotgun (WGS) entry which is preliminary data.</text>
</comment>